<sequence length="196" mass="21922">MSHNMHSIQFDEKRLIFLLNNLNRNQNVECVLEELSTMKIPKTVAKQLSVVDQISKYVDVPGLEKLVAIIMETNSTNFKKVSFVNNKCVKKESDDFSTATSQLGSNSSTFPLKFGPGLNHGNASPFQTFAQNGKSPGSSYEVLNHAYFQQLYHKVTMESTALRETSNPTVDQVLEDMNQMNGASFILRFGTQNSDT</sequence>
<dbReference type="HOGENOM" id="CLU_1200743_0_0_1"/>
<evidence type="ECO:0000313" key="3">
    <source>
        <dbReference type="WormBase" id="T08D10.3"/>
    </source>
</evidence>
<keyword evidence="2" id="KW-1185">Reference proteome</keyword>
<evidence type="ECO:0000313" key="2">
    <source>
        <dbReference type="Proteomes" id="UP000001940"/>
    </source>
</evidence>
<dbReference type="Bgee" id="WBGene00011616">
    <property type="expression patterns" value="Expressed in adult organism and 1 other cell type or tissue"/>
</dbReference>
<dbReference type="eggNOG" id="ENOG502TIRR">
    <property type="taxonomic scope" value="Eukaryota"/>
</dbReference>
<dbReference type="WormBase" id="T08D10.3">
    <property type="protein sequence ID" value="CE45956"/>
    <property type="gene ID" value="WBGene00011616"/>
</dbReference>
<dbReference type="CTD" id="188286"/>
<dbReference type="Proteomes" id="UP000001940">
    <property type="component" value="Chromosome X"/>
</dbReference>
<proteinExistence type="predicted"/>
<dbReference type="AlphaFoldDB" id="Q22344"/>
<dbReference type="SMR" id="Q22344"/>
<organism evidence="1 2">
    <name type="scientific">Caenorhabditis elegans</name>
    <dbReference type="NCBI Taxonomy" id="6239"/>
    <lineage>
        <taxon>Eukaryota</taxon>
        <taxon>Metazoa</taxon>
        <taxon>Ecdysozoa</taxon>
        <taxon>Nematoda</taxon>
        <taxon>Chromadorea</taxon>
        <taxon>Rhabditida</taxon>
        <taxon>Rhabditina</taxon>
        <taxon>Rhabditomorpha</taxon>
        <taxon>Rhabditoidea</taxon>
        <taxon>Rhabditidae</taxon>
        <taxon>Peloderinae</taxon>
        <taxon>Caenorhabditis</taxon>
    </lineage>
</organism>
<dbReference type="RefSeq" id="NP_510001.2">
    <property type="nucleotide sequence ID" value="NM_077600.2"/>
</dbReference>
<gene>
    <name evidence="1" type="ORF">CELE_T08D10.3</name>
    <name evidence="1 3" type="ORF">T08D10.3</name>
</gene>
<dbReference type="PaxDb" id="6239-T08D10.3"/>
<dbReference type="InParanoid" id="Q22344"/>
<dbReference type="GeneID" id="188286"/>
<dbReference type="AGR" id="WB:WBGene00011616"/>
<dbReference type="KEGG" id="cel:CELE_T08D10.3"/>
<dbReference type="EMBL" id="BX284606">
    <property type="protein sequence ID" value="CAA90638.2"/>
    <property type="molecule type" value="Genomic_DNA"/>
</dbReference>
<dbReference type="OrthoDB" id="5795560at2759"/>
<dbReference type="OMA" id="LANNAFW"/>
<protein>
    <submittedName>
        <fullName evidence="1">CARD domain-containing protein</fullName>
    </submittedName>
</protein>
<reference evidence="1 2" key="1">
    <citation type="journal article" date="1998" name="Science">
        <title>Genome sequence of the nematode C. elegans: a platform for investigating biology.</title>
        <authorList>
            <consortium name="The C. elegans sequencing consortium"/>
            <person name="Sulson J.E."/>
            <person name="Waterston R."/>
        </authorList>
    </citation>
    <scope>NUCLEOTIDE SEQUENCE [LARGE SCALE GENOMIC DNA]</scope>
    <source>
        <strain evidence="1 2">Bristol N2</strain>
    </source>
</reference>
<dbReference type="UCSC" id="T08D10.3">
    <property type="organism name" value="c. elegans"/>
</dbReference>
<accession>Q22344</accession>
<name>Q22344_CAEEL</name>
<dbReference type="FunCoup" id="Q22344">
    <property type="interactions" value="293"/>
</dbReference>
<evidence type="ECO:0000313" key="1">
    <source>
        <dbReference type="EMBL" id="CAA90638.2"/>
    </source>
</evidence>